<reference evidence="2 3" key="1">
    <citation type="submission" date="2024-10" db="EMBL/GenBank/DDBJ databases">
        <title>Updated reference genomes for cyclostephanoid diatoms.</title>
        <authorList>
            <person name="Roberts W.R."/>
            <person name="Alverson A.J."/>
        </authorList>
    </citation>
    <scope>NUCLEOTIDE SEQUENCE [LARGE SCALE GENOMIC DNA]</scope>
    <source>
        <strain evidence="2 3">AJA228-03</strain>
    </source>
</reference>
<dbReference type="InterPro" id="IPR000253">
    <property type="entry name" value="FHA_dom"/>
</dbReference>
<dbReference type="EMBL" id="JALLPB020000088">
    <property type="protein sequence ID" value="KAL3821669.1"/>
    <property type="molecule type" value="Genomic_DNA"/>
</dbReference>
<dbReference type="SMART" id="SM00240">
    <property type="entry name" value="FHA"/>
    <property type="match status" value="1"/>
</dbReference>
<gene>
    <name evidence="2" type="ORF">ACHAXA_006089</name>
</gene>
<comment type="caution">
    <text evidence="2">The sequence shown here is derived from an EMBL/GenBank/DDBJ whole genome shotgun (WGS) entry which is preliminary data.</text>
</comment>
<protein>
    <recommendedName>
        <fullName evidence="1">FHA domain-containing protein</fullName>
    </recommendedName>
</protein>
<sequence>MSWTRPPQHVWSLDEVKQGNVVATYKLNDIIKNHNYSKGNDNYHLGVTFGRIADDPSLVDIVTAHESCSRRHARIAFDRDGTPWLRDLGSGNGTYVNERRLPPEACGKEDLSGGATNNIISNRKGSRGVKLFPGDAIRFGASTRLFILEGPEEFERGAIGLKRKMNAAVEIATPIKDKGDPPPQRANHDPGCSWGMADDIVAEDQEQSFLVNNERASLPSMDSFFYSTTPGMYKIPAVLLQLHSQYNTKMHKLESIQTESQRILQKENMGVELTDGQRGQLAKNEERIVALEKDVANLKSKINDGIFSAIHPGKDRKRSMAEESYAVDDEEDDFFDRTAPSKKLRGDDAAESEESLIQKWKSLLEVYDQKQLLMTRALERCESLQKQINSSAADDDDVFFLQNDLTLANDNLNKASTSVEETKKDLDDVEYLLKIVNTKLVWDRKGRLIGTNIHVKRLHI</sequence>
<dbReference type="AlphaFoldDB" id="A0ABD3SAZ8"/>
<feature type="domain" description="FHA" evidence="1">
    <location>
        <begin position="47"/>
        <end position="101"/>
    </location>
</feature>
<evidence type="ECO:0000313" key="2">
    <source>
        <dbReference type="EMBL" id="KAL3821669.1"/>
    </source>
</evidence>
<dbReference type="InterPro" id="IPR008984">
    <property type="entry name" value="SMAD_FHA_dom_sf"/>
</dbReference>
<dbReference type="SUPFAM" id="SSF49879">
    <property type="entry name" value="SMAD/FHA domain"/>
    <property type="match status" value="1"/>
</dbReference>
<keyword evidence="3" id="KW-1185">Reference proteome</keyword>
<dbReference type="Gene3D" id="2.60.200.20">
    <property type="match status" value="1"/>
</dbReference>
<name>A0ABD3SAZ8_9STRA</name>
<accession>A0ABD3SAZ8</accession>
<dbReference type="Proteomes" id="UP001530377">
    <property type="component" value="Unassembled WGS sequence"/>
</dbReference>
<proteinExistence type="predicted"/>
<dbReference type="InterPro" id="IPR050923">
    <property type="entry name" value="Cell_Proc_Reg/RNA_Proc"/>
</dbReference>
<evidence type="ECO:0000259" key="1">
    <source>
        <dbReference type="PROSITE" id="PS50006"/>
    </source>
</evidence>
<dbReference type="Pfam" id="PF00498">
    <property type="entry name" value="FHA"/>
    <property type="match status" value="1"/>
</dbReference>
<evidence type="ECO:0000313" key="3">
    <source>
        <dbReference type="Proteomes" id="UP001530377"/>
    </source>
</evidence>
<organism evidence="2 3">
    <name type="scientific">Cyclostephanos tholiformis</name>
    <dbReference type="NCBI Taxonomy" id="382380"/>
    <lineage>
        <taxon>Eukaryota</taxon>
        <taxon>Sar</taxon>
        <taxon>Stramenopiles</taxon>
        <taxon>Ochrophyta</taxon>
        <taxon>Bacillariophyta</taxon>
        <taxon>Coscinodiscophyceae</taxon>
        <taxon>Thalassiosirophycidae</taxon>
        <taxon>Stephanodiscales</taxon>
        <taxon>Stephanodiscaceae</taxon>
        <taxon>Cyclostephanos</taxon>
    </lineage>
</organism>
<dbReference type="PANTHER" id="PTHR23308">
    <property type="entry name" value="NUCLEAR INHIBITOR OF PROTEIN PHOSPHATASE-1"/>
    <property type="match status" value="1"/>
</dbReference>
<dbReference type="PROSITE" id="PS50006">
    <property type="entry name" value="FHA_DOMAIN"/>
    <property type="match status" value="1"/>
</dbReference>